<evidence type="ECO:0000313" key="3">
    <source>
        <dbReference type="Proteomes" id="UP000008908"/>
    </source>
</evidence>
<reference evidence="3" key="1">
    <citation type="submission" date="2011-08" db="EMBL/GenBank/DDBJ databases">
        <title>The complete genome of Muricauda ruestringensis DSM 13258.</title>
        <authorList>
            <person name="Lucas S."/>
            <person name="Han J."/>
            <person name="Lapidus A."/>
            <person name="Bruce D."/>
            <person name="Goodwin L."/>
            <person name="Pitluck S."/>
            <person name="Peters L."/>
            <person name="Kyrpides N."/>
            <person name="Mavromatis K."/>
            <person name="Ivanova N."/>
            <person name="Ovchinnikova G."/>
            <person name="Teshima H."/>
            <person name="Detter J.C."/>
            <person name="Tapia R."/>
            <person name="Han C."/>
            <person name="Land M."/>
            <person name="Hauser L."/>
            <person name="Markowitz V."/>
            <person name="Cheng J.-F."/>
            <person name="Hugenholtz P."/>
            <person name="Woyke T."/>
            <person name="Wu D."/>
            <person name="Spring S."/>
            <person name="Schroeder M."/>
            <person name="Brambilla E."/>
            <person name="Klenk H.-P."/>
            <person name="Eisen J.A."/>
        </authorList>
    </citation>
    <scope>NUCLEOTIDE SEQUENCE [LARGE SCALE GENOMIC DNA]</scope>
    <source>
        <strain evidence="3">DSM 13258 / LMG 19739 / B1</strain>
    </source>
</reference>
<gene>
    <name evidence="2" type="ordered locus">Murru_2876</name>
</gene>
<dbReference type="InterPro" id="IPR052516">
    <property type="entry name" value="N-heterocyclic_Hydroxylase"/>
</dbReference>
<dbReference type="InterPro" id="IPR012368">
    <property type="entry name" value="OxRdtase_Mopterin-bd_su_IorB"/>
</dbReference>
<dbReference type="Pfam" id="PF20256">
    <property type="entry name" value="MoCoBD_2"/>
    <property type="match status" value="2"/>
</dbReference>
<dbReference type="Pfam" id="PF02738">
    <property type="entry name" value="MoCoBD_1"/>
    <property type="match status" value="1"/>
</dbReference>
<evidence type="ECO:0000313" key="2">
    <source>
        <dbReference type="EMBL" id="AEM71900.1"/>
    </source>
</evidence>
<dbReference type="Gene3D" id="3.30.365.10">
    <property type="entry name" value="Aldehyde oxidase/xanthine dehydrogenase, molybdopterin binding domain"/>
    <property type="match status" value="4"/>
</dbReference>
<dbReference type="InterPro" id="IPR008274">
    <property type="entry name" value="AldOxase/xan_DH_MoCoBD1"/>
</dbReference>
<dbReference type="InterPro" id="IPR037165">
    <property type="entry name" value="AldOxase/xan_DH_Mopterin-bd_sf"/>
</dbReference>
<dbReference type="Proteomes" id="UP000008908">
    <property type="component" value="Chromosome"/>
</dbReference>
<dbReference type="RefSeq" id="WP_014034181.1">
    <property type="nucleotide sequence ID" value="NC_015945.1"/>
</dbReference>
<protein>
    <submittedName>
        <fullName evidence="2">Aldehyde dehydrogenase (Pyrroloquinoline-quinone)</fullName>
        <ecNumber evidence="2">1.2.99.3</ecNumber>
    </submittedName>
</protein>
<dbReference type="OrthoDB" id="9767994at2"/>
<dbReference type="PIRSF" id="PIRSF036389">
    <property type="entry name" value="IOR_B"/>
    <property type="match status" value="1"/>
</dbReference>
<dbReference type="SMART" id="SM01008">
    <property type="entry name" value="Ald_Xan_dh_C"/>
    <property type="match status" value="1"/>
</dbReference>
<dbReference type="Gene3D" id="3.90.1170.50">
    <property type="entry name" value="Aldehyde oxidase/xanthine dehydrogenase, a/b hammerhead"/>
    <property type="match status" value="1"/>
</dbReference>
<dbReference type="HOGENOM" id="CLU_013917_0_0_10"/>
<dbReference type="EMBL" id="CP002999">
    <property type="protein sequence ID" value="AEM71900.1"/>
    <property type="molecule type" value="Genomic_DNA"/>
</dbReference>
<feature type="domain" description="Aldehyde oxidase/xanthine dehydrogenase a/b hammerhead" evidence="1">
    <location>
        <begin position="203"/>
        <end position="289"/>
    </location>
</feature>
<sequence length="717" mass="78524">MTPVTNRRNFIKNTLMVSSGLAVGFTVGNVTRLFSVEAGSVSHELSPFIHIDTESNITLVNPNPDMGQGSIQASAAMIAEELEVRLEEVRIIPSDGQAKYDPQISGGSGAVRRSWEPLRKAGAAVRIMLLNAASRSWKIPLAECYAEDAHIYNRIDDRKFKYGDLVTLASTLEVPENPILKSKSEFKLIGKSHKRGDVIERITGKSTYSIDMQVPGMVHAAILHSPTILGKVVSINATEALKVNGVIDVVKCERTMPYTKFDAVAVIANSSWAAMQGKKALQVEWGDEGDHLSTQDYSEGLYAAADNPGALYSETGAFDQHFTKSRIKAEGLYESNFLSHASIEPMNGIVEVKDNGTVEVWAGVQGSGQIKDQMAEYMEVPLEHVKVNVKLMGGSFGRKSYHDFLLEAGMLSKKIQKPVKVTWTREEDISQGPYRAGSLSKLQGTVENGKITGLHHHAIGESIAGQLDGSPKVGEVDEGLGREIGFENNKYVLDHTKISFTRVAADIPIMWWRSVYAGSFAFGQECFIDELAHLGGIDPLKARLEILEDERYRLVLNTLAEKANYHEALPEGIARGIAIWKSFESISAACVFIVSEGQGVRVKKVVSVLDCGLFVNEDMVRAQMEGSIVMGLSAATKEEITYENGACIQQNFHQYELMRIHEAPEMETHIIANQDTPGGVGEPALPPIAPALNNAIFNLTGVRLRKLPMDLSNIKLN</sequence>
<dbReference type="Pfam" id="PF01315">
    <property type="entry name" value="Ald_Xan_dh_C"/>
    <property type="match status" value="1"/>
</dbReference>
<name>G2PJ79_ALLRU</name>
<dbReference type="AlphaFoldDB" id="G2PJ79"/>
<dbReference type="GO" id="GO:0016491">
    <property type="term" value="F:oxidoreductase activity"/>
    <property type="evidence" value="ECO:0007669"/>
    <property type="project" value="UniProtKB-KW"/>
</dbReference>
<evidence type="ECO:0000259" key="1">
    <source>
        <dbReference type="SMART" id="SM01008"/>
    </source>
</evidence>
<dbReference type="PANTHER" id="PTHR47495:SF1">
    <property type="entry name" value="BLL3820 PROTEIN"/>
    <property type="match status" value="1"/>
</dbReference>
<dbReference type="PANTHER" id="PTHR47495">
    <property type="entry name" value="ALDEHYDE DEHYDROGENASE"/>
    <property type="match status" value="1"/>
</dbReference>
<dbReference type="InterPro" id="IPR000674">
    <property type="entry name" value="Ald_Oxase/Xan_DH_a/b"/>
</dbReference>
<proteinExistence type="predicted"/>
<organism evidence="2 3">
    <name type="scientific">Allomuricauda ruestringensis (strain DSM 13258 / CIP 107369 / LMG 19739 / B1)</name>
    <name type="common">Muricauda ruestringensis</name>
    <dbReference type="NCBI Taxonomy" id="886377"/>
    <lineage>
        <taxon>Bacteria</taxon>
        <taxon>Pseudomonadati</taxon>
        <taxon>Bacteroidota</taxon>
        <taxon>Flavobacteriia</taxon>
        <taxon>Flavobacteriales</taxon>
        <taxon>Flavobacteriaceae</taxon>
        <taxon>Flagellimonas</taxon>
    </lineage>
</organism>
<dbReference type="InterPro" id="IPR046867">
    <property type="entry name" value="AldOxase/xan_DH_MoCoBD2"/>
</dbReference>
<dbReference type="KEGG" id="mrs:Murru_2876"/>
<dbReference type="SUPFAM" id="SSF56003">
    <property type="entry name" value="Molybdenum cofactor-binding domain"/>
    <property type="match status" value="2"/>
</dbReference>
<reference evidence="2 3" key="2">
    <citation type="journal article" date="2012" name="Stand. Genomic Sci.">
        <title>Complete genome sequence of the facultatively anaerobic, appendaged bacterium Muricauda ruestringensis type strain (B1(T)).</title>
        <authorList>
            <person name="Huntemann M."/>
            <person name="Teshima H."/>
            <person name="Lapidus A."/>
            <person name="Nolan M."/>
            <person name="Lucas S."/>
            <person name="Hammon N."/>
            <person name="Deshpande S."/>
            <person name="Cheng J.F."/>
            <person name="Tapia R."/>
            <person name="Goodwin L.A."/>
            <person name="Pitluck S."/>
            <person name="Liolios K."/>
            <person name="Pagani I."/>
            <person name="Ivanova N."/>
            <person name="Mavromatis K."/>
            <person name="Mikhailova N."/>
            <person name="Pati A."/>
            <person name="Chen A."/>
            <person name="Palaniappan K."/>
            <person name="Land M."/>
            <person name="Hauser L."/>
            <person name="Pan C."/>
            <person name="Brambilla E.M."/>
            <person name="Rohde M."/>
            <person name="Spring S."/>
            <person name="Goker M."/>
            <person name="Detter J.C."/>
            <person name="Bristow J."/>
            <person name="Eisen J.A."/>
            <person name="Markowitz V."/>
            <person name="Hugenholtz P."/>
            <person name="Kyrpides N.C."/>
            <person name="Klenk H.P."/>
            <person name="Woyke T."/>
        </authorList>
    </citation>
    <scope>NUCLEOTIDE SEQUENCE [LARGE SCALE GENOMIC DNA]</scope>
    <source>
        <strain evidence="3">DSM 13258 / LMG 19739 / B1</strain>
    </source>
</reference>
<dbReference type="eggNOG" id="COG1529">
    <property type="taxonomic scope" value="Bacteria"/>
</dbReference>
<dbReference type="STRING" id="886377.Murru_2876"/>
<keyword evidence="2" id="KW-0560">Oxidoreductase</keyword>
<keyword evidence="3" id="KW-1185">Reference proteome</keyword>
<dbReference type="EC" id="1.2.99.3" evidence="2"/>
<accession>G2PJ79</accession>